<evidence type="ECO:0000256" key="7">
    <source>
        <dbReference type="SAM" id="Phobius"/>
    </source>
</evidence>
<organism evidence="10 11">
    <name type="scientific">Candidatus Collierbacteria bacterium RIFOXYD1_FULL_40_9</name>
    <dbReference type="NCBI Taxonomy" id="1817731"/>
    <lineage>
        <taxon>Bacteria</taxon>
        <taxon>Candidatus Collieribacteriota</taxon>
    </lineage>
</organism>
<keyword evidence="6 7" id="KW-0472">Membrane</keyword>
<gene>
    <name evidence="10" type="ORF">A2572_00600</name>
</gene>
<feature type="transmembrane region" description="Helical" evidence="7">
    <location>
        <begin position="6"/>
        <end position="27"/>
    </location>
</feature>
<protein>
    <recommendedName>
        <fullName evidence="12">Prepilin peptidase</fullName>
    </recommendedName>
</protein>
<keyword evidence="4 7" id="KW-0812">Transmembrane</keyword>
<dbReference type="Proteomes" id="UP000179237">
    <property type="component" value="Unassembled WGS sequence"/>
</dbReference>
<evidence type="ECO:0000256" key="5">
    <source>
        <dbReference type="ARBA" id="ARBA00022989"/>
    </source>
</evidence>
<dbReference type="GO" id="GO:0005886">
    <property type="term" value="C:plasma membrane"/>
    <property type="evidence" value="ECO:0007669"/>
    <property type="project" value="UniProtKB-SubCell"/>
</dbReference>
<dbReference type="PANTHER" id="PTHR30487:SF0">
    <property type="entry name" value="PREPILIN LEADER PEPTIDASE_N-METHYLTRANSFERASE-RELATED"/>
    <property type="match status" value="1"/>
</dbReference>
<dbReference type="GO" id="GO:0006465">
    <property type="term" value="P:signal peptide processing"/>
    <property type="evidence" value="ECO:0007669"/>
    <property type="project" value="TreeGrafter"/>
</dbReference>
<comment type="subcellular location">
    <subcellularLocation>
        <location evidence="1">Cell membrane</location>
        <topology evidence="1">Multi-pass membrane protein</topology>
    </subcellularLocation>
</comment>
<evidence type="ECO:0000256" key="6">
    <source>
        <dbReference type="ARBA" id="ARBA00023136"/>
    </source>
</evidence>
<dbReference type="AlphaFoldDB" id="A0A1F5FWU8"/>
<evidence type="ECO:0000259" key="9">
    <source>
        <dbReference type="Pfam" id="PF06750"/>
    </source>
</evidence>
<dbReference type="PANTHER" id="PTHR30487">
    <property type="entry name" value="TYPE 4 PREPILIN-LIKE PROTEINS LEADER PEPTIDE-PROCESSING ENZYME"/>
    <property type="match status" value="1"/>
</dbReference>
<feature type="transmembrane region" description="Helical" evidence="7">
    <location>
        <begin position="73"/>
        <end position="97"/>
    </location>
</feature>
<feature type="transmembrane region" description="Helical" evidence="7">
    <location>
        <begin position="215"/>
        <end position="234"/>
    </location>
</feature>
<evidence type="ECO:0000313" key="10">
    <source>
        <dbReference type="EMBL" id="OGD84014.1"/>
    </source>
</evidence>
<reference evidence="10 11" key="1">
    <citation type="journal article" date="2016" name="Nat. Commun.">
        <title>Thousands of microbial genomes shed light on interconnected biogeochemical processes in an aquifer system.</title>
        <authorList>
            <person name="Anantharaman K."/>
            <person name="Brown C.T."/>
            <person name="Hug L.A."/>
            <person name="Sharon I."/>
            <person name="Castelle C.J."/>
            <person name="Probst A.J."/>
            <person name="Thomas B.C."/>
            <person name="Singh A."/>
            <person name="Wilkins M.J."/>
            <person name="Karaoz U."/>
            <person name="Brodie E.L."/>
            <person name="Williams K.H."/>
            <person name="Hubbard S.S."/>
            <person name="Banfield J.F."/>
        </authorList>
    </citation>
    <scope>NUCLEOTIDE SEQUENCE [LARGE SCALE GENOMIC DNA]</scope>
</reference>
<sequence length="271" mass="30746">MTFLIVFLFIMGLAWGSFLNVVILRTAKSKSFVNGRSECPKCKHQLAWFDNIPLLSYFLLGKKCRYCKASISIIYPVVELLTGVFFVWWFLIGFGFFKLVGSPWNVLQPIFWLVIGLNFIVIFVGDLLYMTIPFGLNMALLGLVTLYRVALVVTNNMRFEDFLVAVLSGVFLALFFTFTNRLTNKFRGVDGFGWGDIYLVPSIGILLGWPKILVSIVFSFVFGSIIGILLVVLGKKKKTDYIPFGPFLILGAVFGLLYGSRIWEWYLSLLV</sequence>
<name>A0A1F5FWU8_9BACT</name>
<feature type="domain" description="Prepilin peptidase A24 N-terminal" evidence="9">
    <location>
        <begin position="10"/>
        <end position="90"/>
    </location>
</feature>
<evidence type="ECO:0000313" key="11">
    <source>
        <dbReference type="Proteomes" id="UP000179237"/>
    </source>
</evidence>
<dbReference type="EMBL" id="MFAQ01000004">
    <property type="protein sequence ID" value="OGD84014.1"/>
    <property type="molecule type" value="Genomic_DNA"/>
</dbReference>
<feature type="transmembrane region" description="Helical" evidence="7">
    <location>
        <begin position="136"/>
        <end position="156"/>
    </location>
</feature>
<evidence type="ECO:0000256" key="2">
    <source>
        <dbReference type="ARBA" id="ARBA00005801"/>
    </source>
</evidence>
<keyword evidence="5 7" id="KW-1133">Transmembrane helix</keyword>
<dbReference type="InterPro" id="IPR050882">
    <property type="entry name" value="Prepilin_peptidase/N-MTase"/>
</dbReference>
<evidence type="ECO:0000256" key="1">
    <source>
        <dbReference type="ARBA" id="ARBA00004651"/>
    </source>
</evidence>
<feature type="transmembrane region" description="Helical" evidence="7">
    <location>
        <begin position="109"/>
        <end position="129"/>
    </location>
</feature>
<dbReference type="GO" id="GO:0004190">
    <property type="term" value="F:aspartic-type endopeptidase activity"/>
    <property type="evidence" value="ECO:0007669"/>
    <property type="project" value="InterPro"/>
</dbReference>
<evidence type="ECO:0000256" key="4">
    <source>
        <dbReference type="ARBA" id="ARBA00022692"/>
    </source>
</evidence>
<feature type="domain" description="Prepilin type IV endopeptidase peptidase" evidence="8">
    <location>
        <begin position="116"/>
        <end position="228"/>
    </location>
</feature>
<feature type="transmembrane region" description="Helical" evidence="7">
    <location>
        <begin position="241"/>
        <end position="263"/>
    </location>
</feature>
<comment type="similarity">
    <text evidence="2">Belongs to the peptidase A24 family.</text>
</comment>
<dbReference type="InterPro" id="IPR000045">
    <property type="entry name" value="Prepilin_IV_endopep_pep"/>
</dbReference>
<evidence type="ECO:0000259" key="8">
    <source>
        <dbReference type="Pfam" id="PF01478"/>
    </source>
</evidence>
<evidence type="ECO:0008006" key="12">
    <source>
        <dbReference type="Google" id="ProtNLM"/>
    </source>
</evidence>
<comment type="caution">
    <text evidence="10">The sequence shown here is derived from an EMBL/GenBank/DDBJ whole genome shotgun (WGS) entry which is preliminary data.</text>
</comment>
<dbReference type="Pfam" id="PF01478">
    <property type="entry name" value="Peptidase_A24"/>
    <property type="match status" value="1"/>
</dbReference>
<feature type="transmembrane region" description="Helical" evidence="7">
    <location>
        <begin position="162"/>
        <end position="179"/>
    </location>
</feature>
<keyword evidence="3" id="KW-1003">Cell membrane</keyword>
<proteinExistence type="inferred from homology"/>
<evidence type="ECO:0000256" key="3">
    <source>
        <dbReference type="ARBA" id="ARBA00022475"/>
    </source>
</evidence>
<accession>A0A1F5FWU8</accession>
<dbReference type="Pfam" id="PF06750">
    <property type="entry name" value="A24_N_bact"/>
    <property type="match status" value="1"/>
</dbReference>
<dbReference type="InterPro" id="IPR010627">
    <property type="entry name" value="Prepilin_pept_A24_N"/>
</dbReference>
<feature type="transmembrane region" description="Helical" evidence="7">
    <location>
        <begin position="191"/>
        <end position="209"/>
    </location>
</feature>